<evidence type="ECO:0000256" key="2">
    <source>
        <dbReference type="ARBA" id="ARBA00022475"/>
    </source>
</evidence>
<dbReference type="SUPFAM" id="SSF48726">
    <property type="entry name" value="Immunoglobulin"/>
    <property type="match status" value="1"/>
</dbReference>
<accession>A0ABV0R154</accession>
<dbReference type="InterPro" id="IPR036179">
    <property type="entry name" value="Ig-like_dom_sf"/>
</dbReference>
<evidence type="ECO:0000259" key="9">
    <source>
        <dbReference type="PROSITE" id="PS50835"/>
    </source>
</evidence>
<organism evidence="10 11">
    <name type="scientific">Xenoophorus captivus</name>
    <dbReference type="NCBI Taxonomy" id="1517983"/>
    <lineage>
        <taxon>Eukaryota</taxon>
        <taxon>Metazoa</taxon>
        <taxon>Chordata</taxon>
        <taxon>Craniata</taxon>
        <taxon>Vertebrata</taxon>
        <taxon>Euteleostomi</taxon>
        <taxon>Actinopterygii</taxon>
        <taxon>Neopterygii</taxon>
        <taxon>Teleostei</taxon>
        <taxon>Neoteleostei</taxon>
        <taxon>Acanthomorphata</taxon>
        <taxon>Ovalentaria</taxon>
        <taxon>Atherinomorphae</taxon>
        <taxon>Cyprinodontiformes</taxon>
        <taxon>Goodeidae</taxon>
        <taxon>Xenoophorus</taxon>
    </lineage>
</organism>
<dbReference type="EMBL" id="JAHRIN010027614">
    <property type="protein sequence ID" value="MEQ2201358.1"/>
    <property type="molecule type" value="Genomic_DNA"/>
</dbReference>
<sequence>LVSWSQRSISASMLETTVRRGDNVTLYCDCKVSTGVYIVWFRNCSHQYQPTLVVKNIGSKQIQEWENIFPRFKFLKNESSNSYDLVIRNITNSDEGLYYCGTFETKVEKDTNQKIFSKEIYIYGKTTTRVSLYLQSNFLHPNISKTVEDCGVCWKLLFSVCLAGSVVSALFSSLLVYLLCQKSANTQAEKNRRDTLRQTEETQDENVCYAALEINQSSQRTKRKRTIQSSDFSTYSAIKTFHVEEIHI</sequence>
<keyword evidence="7" id="KW-0325">Glycoprotein</keyword>
<dbReference type="Gene3D" id="2.60.40.10">
    <property type="entry name" value="Immunoglobulins"/>
    <property type="match status" value="1"/>
</dbReference>
<keyword evidence="8" id="KW-0812">Transmembrane</keyword>
<dbReference type="PROSITE" id="PS50835">
    <property type="entry name" value="IG_LIKE"/>
    <property type="match status" value="1"/>
</dbReference>
<keyword evidence="2" id="KW-1003">Cell membrane</keyword>
<protein>
    <recommendedName>
        <fullName evidence="9">Ig-like domain-containing protein</fullName>
    </recommendedName>
</protein>
<dbReference type="InterPro" id="IPR013783">
    <property type="entry name" value="Ig-like_fold"/>
</dbReference>
<evidence type="ECO:0000313" key="11">
    <source>
        <dbReference type="Proteomes" id="UP001434883"/>
    </source>
</evidence>
<dbReference type="SMART" id="SM00409">
    <property type="entry name" value="IG"/>
    <property type="match status" value="1"/>
</dbReference>
<evidence type="ECO:0000256" key="7">
    <source>
        <dbReference type="ARBA" id="ARBA00023180"/>
    </source>
</evidence>
<feature type="transmembrane region" description="Helical" evidence="8">
    <location>
        <begin position="156"/>
        <end position="180"/>
    </location>
</feature>
<dbReference type="Pfam" id="PF07686">
    <property type="entry name" value="V-set"/>
    <property type="match status" value="1"/>
</dbReference>
<comment type="subcellular location">
    <subcellularLocation>
        <location evidence="1">Cell membrane</location>
    </subcellularLocation>
</comment>
<dbReference type="SMART" id="SM00406">
    <property type="entry name" value="IGv"/>
    <property type="match status" value="1"/>
</dbReference>
<evidence type="ECO:0000256" key="6">
    <source>
        <dbReference type="ARBA" id="ARBA00023157"/>
    </source>
</evidence>
<evidence type="ECO:0000256" key="5">
    <source>
        <dbReference type="ARBA" id="ARBA00023136"/>
    </source>
</evidence>
<dbReference type="InterPro" id="IPR003599">
    <property type="entry name" value="Ig_sub"/>
</dbReference>
<dbReference type="Proteomes" id="UP001434883">
    <property type="component" value="Unassembled WGS sequence"/>
</dbReference>
<evidence type="ECO:0000256" key="1">
    <source>
        <dbReference type="ARBA" id="ARBA00004236"/>
    </source>
</evidence>
<name>A0ABV0R154_9TELE</name>
<dbReference type="PANTHER" id="PTHR19433:SF111">
    <property type="entry name" value="T CELL RECEPTOR ALPHA VARIABLE 4"/>
    <property type="match status" value="1"/>
</dbReference>
<proteinExistence type="predicted"/>
<dbReference type="InterPro" id="IPR052051">
    <property type="entry name" value="TCR_complex_component"/>
</dbReference>
<keyword evidence="5 8" id="KW-0472">Membrane</keyword>
<evidence type="ECO:0000256" key="3">
    <source>
        <dbReference type="ARBA" id="ARBA00022729"/>
    </source>
</evidence>
<comment type="caution">
    <text evidence="10">The sequence shown here is derived from an EMBL/GenBank/DDBJ whole genome shotgun (WGS) entry which is preliminary data.</text>
</comment>
<keyword evidence="6" id="KW-1015">Disulfide bond</keyword>
<reference evidence="10 11" key="1">
    <citation type="submission" date="2021-06" db="EMBL/GenBank/DDBJ databases">
        <authorList>
            <person name="Palmer J.M."/>
        </authorList>
    </citation>
    <scope>NUCLEOTIDE SEQUENCE [LARGE SCALE GENOMIC DNA]</scope>
    <source>
        <strain evidence="10 11">XC_2019</strain>
        <tissue evidence="10">Muscle</tissue>
    </source>
</reference>
<dbReference type="InterPro" id="IPR013106">
    <property type="entry name" value="Ig_V-set"/>
</dbReference>
<evidence type="ECO:0000256" key="4">
    <source>
        <dbReference type="ARBA" id="ARBA00022859"/>
    </source>
</evidence>
<keyword evidence="4" id="KW-0391">Immunity</keyword>
<feature type="domain" description="Ig-like" evidence="9">
    <location>
        <begin position="7"/>
        <end position="117"/>
    </location>
</feature>
<dbReference type="InterPro" id="IPR007110">
    <property type="entry name" value="Ig-like_dom"/>
</dbReference>
<keyword evidence="11" id="KW-1185">Reference proteome</keyword>
<keyword evidence="3" id="KW-0732">Signal</keyword>
<gene>
    <name evidence="10" type="ORF">XENOCAPTIV_011203</name>
</gene>
<keyword evidence="8" id="KW-1133">Transmembrane helix</keyword>
<feature type="non-terminal residue" evidence="10">
    <location>
        <position position="1"/>
    </location>
</feature>
<dbReference type="PANTHER" id="PTHR19433">
    <property type="entry name" value="T-CELL RECEPTOR ALPHA CHAIN V REGION-RELATED"/>
    <property type="match status" value="1"/>
</dbReference>
<evidence type="ECO:0000313" key="10">
    <source>
        <dbReference type="EMBL" id="MEQ2201358.1"/>
    </source>
</evidence>
<evidence type="ECO:0000256" key="8">
    <source>
        <dbReference type="SAM" id="Phobius"/>
    </source>
</evidence>